<reference evidence="1" key="1">
    <citation type="submission" date="2024-05" db="EMBL/GenBank/DDBJ databases">
        <title>Planctomycetes of the genus Singulisphaera possess chitinolytic capabilities.</title>
        <authorList>
            <person name="Ivanova A."/>
        </authorList>
    </citation>
    <scope>NUCLEOTIDE SEQUENCE</scope>
    <source>
        <strain evidence="1">Ch08T</strain>
    </source>
</reference>
<sequence>MTTVTQSNACLQLRGPTTMDESNFWLMLEFRIEGETQGFADRRLRGLWCDGFLPDRYLLDDPSPRIEGRAWIGKAGRGGWQELWGFTLLLAGPVASRASIPWACLFPPYDVTRWLTIDLTKKSLVIEPGVAVPDGRPRDKVVPPK</sequence>
<dbReference type="RefSeq" id="WP_406700899.1">
    <property type="nucleotide sequence ID" value="NZ_CP155447.1"/>
</dbReference>
<protein>
    <submittedName>
        <fullName evidence="1">Uncharacterized protein</fullName>
    </submittedName>
</protein>
<name>A0AAU7CS77_9BACT</name>
<proteinExistence type="predicted"/>
<accession>A0AAU7CS77</accession>
<dbReference type="AlphaFoldDB" id="A0AAU7CS77"/>
<dbReference type="EMBL" id="CP155447">
    <property type="protein sequence ID" value="XBH08061.1"/>
    <property type="molecule type" value="Genomic_DNA"/>
</dbReference>
<organism evidence="1">
    <name type="scientific">Singulisphaera sp. Ch08</name>
    <dbReference type="NCBI Taxonomy" id="3120278"/>
    <lineage>
        <taxon>Bacteria</taxon>
        <taxon>Pseudomonadati</taxon>
        <taxon>Planctomycetota</taxon>
        <taxon>Planctomycetia</taxon>
        <taxon>Isosphaerales</taxon>
        <taxon>Isosphaeraceae</taxon>
        <taxon>Singulisphaera</taxon>
    </lineage>
</organism>
<gene>
    <name evidence="1" type="ORF">V5E97_19095</name>
</gene>
<evidence type="ECO:0000313" key="1">
    <source>
        <dbReference type="EMBL" id="XBH08061.1"/>
    </source>
</evidence>